<dbReference type="EMBL" id="CATNWA010014854">
    <property type="protein sequence ID" value="CAI9576694.1"/>
    <property type="molecule type" value="Genomic_DNA"/>
</dbReference>
<proteinExistence type="predicted"/>
<protein>
    <submittedName>
        <fullName evidence="1">Uncharacterized protein</fullName>
    </submittedName>
</protein>
<comment type="caution">
    <text evidence="1">The sequence shown here is derived from an EMBL/GenBank/DDBJ whole genome shotgun (WGS) entry which is preliminary data.</text>
</comment>
<dbReference type="Proteomes" id="UP001162483">
    <property type="component" value="Unassembled WGS sequence"/>
</dbReference>
<sequence length="45" mass="5159">MKKKPCLFLRKQYMCFLVILSNNKVITKQTGPYQNCKYCSGPGAD</sequence>
<keyword evidence="2" id="KW-1185">Reference proteome</keyword>
<name>A0ABN9DXH9_9NEOB</name>
<organism evidence="1 2">
    <name type="scientific">Staurois parvus</name>
    <dbReference type="NCBI Taxonomy" id="386267"/>
    <lineage>
        <taxon>Eukaryota</taxon>
        <taxon>Metazoa</taxon>
        <taxon>Chordata</taxon>
        <taxon>Craniata</taxon>
        <taxon>Vertebrata</taxon>
        <taxon>Euteleostomi</taxon>
        <taxon>Amphibia</taxon>
        <taxon>Batrachia</taxon>
        <taxon>Anura</taxon>
        <taxon>Neobatrachia</taxon>
        <taxon>Ranoidea</taxon>
        <taxon>Ranidae</taxon>
        <taxon>Staurois</taxon>
    </lineage>
</organism>
<evidence type="ECO:0000313" key="1">
    <source>
        <dbReference type="EMBL" id="CAI9576694.1"/>
    </source>
</evidence>
<gene>
    <name evidence="1" type="ORF">SPARVUS_LOCUS8571041</name>
</gene>
<reference evidence="1" key="1">
    <citation type="submission" date="2023-05" db="EMBL/GenBank/DDBJ databases">
        <authorList>
            <person name="Stuckert A."/>
        </authorList>
    </citation>
    <scope>NUCLEOTIDE SEQUENCE</scope>
</reference>
<evidence type="ECO:0000313" key="2">
    <source>
        <dbReference type="Proteomes" id="UP001162483"/>
    </source>
</evidence>
<accession>A0ABN9DXH9</accession>